<dbReference type="AlphaFoldDB" id="A0A1T1H803"/>
<reference evidence="1" key="1">
    <citation type="submission" date="2017-02" db="EMBL/GenBank/DDBJ databases">
        <title>Draft Genome Sequence of the Salt Water Bacterium Oceanospirillum linum ATCC 11336.</title>
        <authorList>
            <person name="Trachtenberg A.M."/>
            <person name="Carney J.G."/>
            <person name="Linnane J.D."/>
            <person name="Rheaume B.A."/>
            <person name="Pitts N.L."/>
            <person name="Mykles D.L."/>
            <person name="Maclea K.S."/>
        </authorList>
    </citation>
    <scope>NUCLEOTIDE SEQUENCE [LARGE SCALE GENOMIC DNA]</scope>
    <source>
        <strain evidence="1">ATCC 11336</strain>
    </source>
</reference>
<proteinExistence type="predicted"/>
<gene>
    <name evidence="1" type="ORF">BTA35_0215820</name>
</gene>
<organism evidence="1 2">
    <name type="scientific">Oceanospirillum linum</name>
    <dbReference type="NCBI Taxonomy" id="966"/>
    <lineage>
        <taxon>Bacteria</taxon>
        <taxon>Pseudomonadati</taxon>
        <taxon>Pseudomonadota</taxon>
        <taxon>Gammaproteobacteria</taxon>
        <taxon>Oceanospirillales</taxon>
        <taxon>Oceanospirillaceae</taxon>
        <taxon>Oceanospirillum</taxon>
    </lineage>
</organism>
<comment type="caution">
    <text evidence="1">The sequence shown here is derived from an EMBL/GenBank/DDBJ whole genome shotgun (WGS) entry which is preliminary data.</text>
</comment>
<evidence type="ECO:0000313" key="1">
    <source>
        <dbReference type="EMBL" id="OOV85973.1"/>
    </source>
</evidence>
<sequence length="257" mass="28132">MIDESNPAGRLHRILSEVAAKNGEGICVRDTWAPVFGCAAKDEAAVLRGLVEVYGLCEEVKNLIRLNPDLNHDLYLASFPKIEKAILPVNLGQQWKTLRGHLDGEVLARLQFCAEALQGFYSEESISEEDLSQIQEMVSALYDAITDSSISAELKLALLEELDRIKKAILLIKIKGAKGVKEALQSLVGSVVANHQSLKQLQNDEPDILKRLGGLLDKLDAFTARALKLKRMLTGPVSYVLEEITGPDGEEGSAEDV</sequence>
<keyword evidence="2" id="KW-1185">Reference proteome</keyword>
<accession>A0A1T1H803</accession>
<dbReference type="RefSeq" id="WP_078320781.1">
    <property type="nucleotide sequence ID" value="NZ_FXTS01000011.1"/>
</dbReference>
<evidence type="ECO:0000313" key="2">
    <source>
        <dbReference type="Proteomes" id="UP000190064"/>
    </source>
</evidence>
<protein>
    <submittedName>
        <fullName evidence="1">Uncharacterized protein</fullName>
    </submittedName>
</protein>
<name>A0A1T1H803_OCELI</name>
<dbReference type="EMBL" id="MTSD02000010">
    <property type="protein sequence ID" value="OOV85973.1"/>
    <property type="molecule type" value="Genomic_DNA"/>
</dbReference>
<dbReference type="Proteomes" id="UP000190064">
    <property type="component" value="Unassembled WGS sequence"/>
</dbReference>